<dbReference type="RefSeq" id="WP_165120095.1">
    <property type="nucleotide sequence ID" value="NZ_JAAKZG010000010.1"/>
</dbReference>
<dbReference type="Proteomes" id="UP000481252">
    <property type="component" value="Unassembled WGS sequence"/>
</dbReference>
<sequence length="191" mass="20433">MADSDHSTRFASVTRRAALWGGVAAGYGILGGDAQAAALGAAAVPASAQVPDPVVSLWREWAVVHERVQFLCRRQQELEVELAERVDCLGTMVPVPGGEAVYVCSMEGLERVIGARTDMADIRMKARAELASRQARFETVAEEIGYFSGLRAEQEGFRQIKVLLEALSTTPATSLAGVVGKLDAVMREGEA</sequence>
<dbReference type="AlphaFoldDB" id="A0A7C9RD17"/>
<proteinExistence type="predicted"/>
<dbReference type="EMBL" id="JAAKZG010000010">
    <property type="protein sequence ID" value="NGN43693.1"/>
    <property type="molecule type" value="Genomic_DNA"/>
</dbReference>
<evidence type="ECO:0000313" key="1">
    <source>
        <dbReference type="EMBL" id="NGN43693.1"/>
    </source>
</evidence>
<name>A0A7C9RD17_9HYPH</name>
<organism evidence="1 2">
    <name type="scientific">Mesorhizobium zhangyense</name>
    <dbReference type="NCBI Taxonomy" id="1776730"/>
    <lineage>
        <taxon>Bacteria</taxon>
        <taxon>Pseudomonadati</taxon>
        <taxon>Pseudomonadota</taxon>
        <taxon>Alphaproteobacteria</taxon>
        <taxon>Hyphomicrobiales</taxon>
        <taxon>Phyllobacteriaceae</taxon>
        <taxon>Mesorhizobium</taxon>
    </lineage>
</organism>
<evidence type="ECO:0000313" key="2">
    <source>
        <dbReference type="Proteomes" id="UP000481252"/>
    </source>
</evidence>
<gene>
    <name evidence="1" type="ORF">G6N74_21760</name>
</gene>
<comment type="caution">
    <text evidence="1">The sequence shown here is derived from an EMBL/GenBank/DDBJ whole genome shotgun (WGS) entry which is preliminary data.</text>
</comment>
<protein>
    <submittedName>
        <fullName evidence="1">Uncharacterized protein</fullName>
    </submittedName>
</protein>
<reference evidence="1 2" key="1">
    <citation type="submission" date="2020-02" db="EMBL/GenBank/DDBJ databases">
        <title>Genome sequence of the type strain CGMCC 1.15528 of Mesorhizobium zhangyense.</title>
        <authorList>
            <person name="Gao J."/>
            <person name="Sun J."/>
        </authorList>
    </citation>
    <scope>NUCLEOTIDE SEQUENCE [LARGE SCALE GENOMIC DNA]</scope>
    <source>
        <strain evidence="1 2">CGMCC 1.15528</strain>
    </source>
</reference>
<accession>A0A7C9RD17</accession>
<keyword evidence="2" id="KW-1185">Reference proteome</keyword>